<dbReference type="InterPro" id="IPR006827">
    <property type="entry name" value="Lant_deHydtase_N"/>
</dbReference>
<evidence type="ECO:0000259" key="1">
    <source>
        <dbReference type="Pfam" id="PF04738"/>
    </source>
</evidence>
<organism evidence="2 3">
    <name type="scientific">Christiangramia sediminicola</name>
    <dbReference type="NCBI Taxonomy" id="3073267"/>
    <lineage>
        <taxon>Bacteria</taxon>
        <taxon>Pseudomonadati</taxon>
        <taxon>Bacteroidota</taxon>
        <taxon>Flavobacteriia</taxon>
        <taxon>Flavobacteriales</taxon>
        <taxon>Flavobacteriaceae</taxon>
        <taxon>Christiangramia</taxon>
    </lineage>
</organism>
<feature type="domain" description="Lantibiotic dehydratase N-terminal" evidence="1">
    <location>
        <begin position="45"/>
        <end position="694"/>
    </location>
</feature>
<accession>A0ABU1ERU0</accession>
<dbReference type="Proteomes" id="UP001257234">
    <property type="component" value="Unassembled WGS sequence"/>
</dbReference>
<evidence type="ECO:0000313" key="3">
    <source>
        <dbReference type="Proteomes" id="UP001257234"/>
    </source>
</evidence>
<gene>
    <name evidence="2" type="ORF">RE431_10730</name>
</gene>
<reference evidence="3" key="1">
    <citation type="submission" date="2023-07" db="EMBL/GenBank/DDBJ databases">
        <title>Christiangramia sp. SM2212., a novel bacterium of the family Flavobacteriaceae isolated from the sea sediment.</title>
        <authorList>
            <person name="Wang J."/>
            <person name="Zhang X."/>
        </authorList>
    </citation>
    <scope>NUCLEOTIDE SEQUENCE [LARGE SCALE GENOMIC DNA]</scope>
    <source>
        <strain evidence="3">SM2212</strain>
    </source>
</reference>
<proteinExistence type="predicted"/>
<name>A0ABU1ERU0_9FLAO</name>
<dbReference type="EMBL" id="JAVJIU010000004">
    <property type="protein sequence ID" value="MDR5591112.1"/>
    <property type="molecule type" value="Genomic_DNA"/>
</dbReference>
<evidence type="ECO:0000313" key="2">
    <source>
        <dbReference type="EMBL" id="MDR5591112.1"/>
    </source>
</evidence>
<protein>
    <submittedName>
        <fullName evidence="2">Lantibiotic dehydratase family protein</fullName>
    </submittedName>
</protein>
<dbReference type="RefSeq" id="WP_309561981.1">
    <property type="nucleotide sequence ID" value="NZ_JAVJIU010000004.1"/>
</dbReference>
<keyword evidence="3" id="KW-1185">Reference proteome</keyword>
<dbReference type="Pfam" id="PF04738">
    <property type="entry name" value="Lant_dehydr_N"/>
    <property type="match status" value="1"/>
</dbReference>
<sequence length="745" mass="86412">MKNIPYESFSNFVLRAPLYSFDFFQKLTSLQSDSSNYLKSLFDEAMIKEAIFLASPPLYEELLKWINHEIKDEKKEEKLKYSFLKYLSRMSSRCTPFGLFAGCSVGEFGNKTKLELENSENHSRHTRLDMNFLIALSQDLAQNPNIKKQLHFFPNNSIYNVGNKLRYVEYEYINSKRFHRIVAVERTPYITKILQAARTGLSFKNLAELLVEDEITIQEAKTFIDELIDNQLLISELEPSVSGPEFLEQILQVLSKLNKVEVIFEKLKEVDHELKKLDLNMGNPIVSYKTICEKLEGLHTEFDIKYLFQTDLILNTIENQLDSTVVENVKKGMVLFNKISLPPKDTFFNQFKEAFSERFEKREVSISKALDIEMGVGYKQNRSSTEINPLIDDITVPFKKESSIKEIKWSSVDSIIQKKLFNAIANKDYIIKITDEDFEDFEADWNDLPETMNAMIEVLEINDDGNQKIKCVGIGGSSAANLFGRFCHGDENLYKYTQKIIDFESSTQKDQLLAEIVHLPESRVGNILMRPKFRAFEIPYLAKSLLNIDKQLPIEDLYISMKDNNRIRLKSKKHNKEVIPKLTNAHNFSSNALPIYQFLCDMQTQGKRQSIGINLGPFTHQYEFIPRIEYSNLIISEAIWNINKSDIEPLQKLKGNNEELITQMKIFRKNKRIPKFAMLSDGDNELLINFENLTSFKMLLDTVKNRSQFKLTEFLHTNSGVLKNNNGKKSFTNQIILSFYKNEIN</sequence>
<comment type="caution">
    <text evidence="2">The sequence shown here is derived from an EMBL/GenBank/DDBJ whole genome shotgun (WGS) entry which is preliminary data.</text>
</comment>